<evidence type="ECO:0000256" key="1">
    <source>
        <dbReference type="SAM" id="Phobius"/>
    </source>
</evidence>
<feature type="transmembrane region" description="Helical" evidence="1">
    <location>
        <begin position="272"/>
        <end position="293"/>
    </location>
</feature>
<evidence type="ECO:0000313" key="4">
    <source>
        <dbReference type="Proteomes" id="UP000239209"/>
    </source>
</evidence>
<evidence type="ECO:0000313" key="3">
    <source>
        <dbReference type="EMBL" id="PRY20771.1"/>
    </source>
</evidence>
<keyword evidence="1" id="KW-0472">Membrane</keyword>
<keyword evidence="4" id="KW-1185">Reference proteome</keyword>
<feature type="signal peptide" evidence="2">
    <location>
        <begin position="1"/>
        <end position="17"/>
    </location>
</feature>
<evidence type="ECO:0000256" key="2">
    <source>
        <dbReference type="SAM" id="SignalP"/>
    </source>
</evidence>
<sequence>MVIAVPAVALFCAYATASVTRHLRVRSTGFDLGIFEQGIRGYAGWGAPTAPLKGPGVHLLGDHFHPILVLLVPFYRLFPGPSTLLIAQAALLAVSAVPVTRLAIRRFGTRGGSAIGAAYGLSWGMQRAVGFDFHEICFAVPLLAFSLECLVDRRWAAAVAWAAPLILVKEDLPATVAAVGGYLILHGRRRLGGATVCGAVAAGLLIVEVLIPAFNAAHTYGYASGSAPLSGLPQKLLTVLMVLLPTGFLAVRSPILLLALPTLGWRFWSANPSYWGTEFHYSAVLMPIVFVAMLDSPPARSRRWLPAWCLAFAALLTTMLPLHALADPGTWRPDRAATATRAALHRIPDGATVAADNRLAPQLTARCEVYLFPFYPSAALRPTWVAIPDAPSNDPRSVAAREALPSLGYRPAASGEGVLLFTRSPDR</sequence>
<reference evidence="3 4" key="1">
    <citation type="submission" date="2018-03" db="EMBL/GenBank/DDBJ databases">
        <title>Genomic Encyclopedia of Archaeal and Bacterial Type Strains, Phase II (KMG-II): from individual species to whole genera.</title>
        <authorList>
            <person name="Goeker M."/>
        </authorList>
    </citation>
    <scope>NUCLEOTIDE SEQUENCE [LARGE SCALE GENOMIC DNA]</scope>
    <source>
        <strain evidence="3 4">DSM 45348</strain>
    </source>
</reference>
<proteinExistence type="predicted"/>
<dbReference type="InterPro" id="IPR018650">
    <property type="entry name" value="STSV1_Orf64"/>
</dbReference>
<dbReference type="Proteomes" id="UP000239209">
    <property type="component" value="Unassembled WGS sequence"/>
</dbReference>
<protein>
    <submittedName>
        <fullName evidence="3">Putative membrane protein</fullName>
    </submittedName>
</protein>
<dbReference type="EMBL" id="PVZG01000022">
    <property type="protein sequence ID" value="PRY20771.1"/>
    <property type="molecule type" value="Genomic_DNA"/>
</dbReference>
<organism evidence="3 4">
    <name type="scientific">Pseudosporangium ferrugineum</name>
    <dbReference type="NCBI Taxonomy" id="439699"/>
    <lineage>
        <taxon>Bacteria</taxon>
        <taxon>Bacillati</taxon>
        <taxon>Actinomycetota</taxon>
        <taxon>Actinomycetes</taxon>
        <taxon>Micromonosporales</taxon>
        <taxon>Micromonosporaceae</taxon>
        <taxon>Pseudosporangium</taxon>
    </lineage>
</organism>
<keyword evidence="1" id="KW-1133">Transmembrane helix</keyword>
<comment type="caution">
    <text evidence="3">The sequence shown here is derived from an EMBL/GenBank/DDBJ whole genome shotgun (WGS) entry which is preliminary data.</text>
</comment>
<feature type="transmembrane region" description="Helical" evidence="1">
    <location>
        <begin position="84"/>
        <end position="104"/>
    </location>
</feature>
<feature type="transmembrane region" description="Helical" evidence="1">
    <location>
        <begin position="305"/>
        <end position="326"/>
    </location>
</feature>
<accession>A0A2T0RI20</accession>
<feature type="transmembrane region" description="Helical" evidence="1">
    <location>
        <begin position="191"/>
        <end position="216"/>
    </location>
</feature>
<dbReference type="Pfam" id="PF09852">
    <property type="entry name" value="DUF2079"/>
    <property type="match status" value="1"/>
</dbReference>
<name>A0A2T0RI20_9ACTN</name>
<keyword evidence="2" id="KW-0732">Signal</keyword>
<feature type="transmembrane region" description="Helical" evidence="1">
    <location>
        <begin position="236"/>
        <end position="260"/>
    </location>
</feature>
<dbReference type="AlphaFoldDB" id="A0A2T0RI20"/>
<keyword evidence="1" id="KW-0812">Transmembrane</keyword>
<gene>
    <name evidence="3" type="ORF">CLV70_12210</name>
</gene>
<feature type="chain" id="PRO_5038537709" evidence="2">
    <location>
        <begin position="18"/>
        <end position="427"/>
    </location>
</feature>